<name>A0A4S8MJQ7_DENBC</name>
<accession>A0A4S8MJQ7</accession>
<keyword evidence="2" id="KW-1185">Reference proteome</keyword>
<gene>
    <name evidence="1" type="ORF">K435DRAFT_309613</name>
</gene>
<sequence length="273" mass="31384">MFSNAIEVLDCFWNRPKPVDTYTHLRLYKDGVKSHQYKVTFGRRSKGGSTGWKFRLDQLTTWSIEVYSSAHHAPLTRRISMNEEHETRILKNEDFDKFRYVEADNLSSSKEPILACDIKMAFGTITLHIVHSTQSSLSNRLHNFNEFIANASSNSLLQCVERLEPTLDKISRVGDVIGTIHPVVKGIVVSLQGIYQELKGMTRMHREIFALVDDMCHMLDHLEKIKPCMDQQLPGSDESLKRVLPKMEAVMKETCELFGRISEDSKRKRGKLQ</sequence>
<reference evidence="1 2" key="1">
    <citation type="journal article" date="2019" name="Nat. Ecol. Evol.">
        <title>Megaphylogeny resolves global patterns of mushroom evolution.</title>
        <authorList>
            <person name="Varga T."/>
            <person name="Krizsan K."/>
            <person name="Foldi C."/>
            <person name="Dima B."/>
            <person name="Sanchez-Garcia M."/>
            <person name="Sanchez-Ramirez S."/>
            <person name="Szollosi G.J."/>
            <person name="Szarkandi J.G."/>
            <person name="Papp V."/>
            <person name="Albert L."/>
            <person name="Andreopoulos W."/>
            <person name="Angelini C."/>
            <person name="Antonin V."/>
            <person name="Barry K.W."/>
            <person name="Bougher N.L."/>
            <person name="Buchanan P."/>
            <person name="Buyck B."/>
            <person name="Bense V."/>
            <person name="Catcheside P."/>
            <person name="Chovatia M."/>
            <person name="Cooper J."/>
            <person name="Damon W."/>
            <person name="Desjardin D."/>
            <person name="Finy P."/>
            <person name="Geml J."/>
            <person name="Haridas S."/>
            <person name="Hughes K."/>
            <person name="Justo A."/>
            <person name="Karasinski D."/>
            <person name="Kautmanova I."/>
            <person name="Kiss B."/>
            <person name="Kocsube S."/>
            <person name="Kotiranta H."/>
            <person name="LaButti K.M."/>
            <person name="Lechner B.E."/>
            <person name="Liimatainen K."/>
            <person name="Lipzen A."/>
            <person name="Lukacs Z."/>
            <person name="Mihaltcheva S."/>
            <person name="Morgado L.N."/>
            <person name="Niskanen T."/>
            <person name="Noordeloos M.E."/>
            <person name="Ohm R.A."/>
            <person name="Ortiz-Santana B."/>
            <person name="Ovrebo C."/>
            <person name="Racz N."/>
            <person name="Riley R."/>
            <person name="Savchenko A."/>
            <person name="Shiryaev A."/>
            <person name="Soop K."/>
            <person name="Spirin V."/>
            <person name="Szebenyi C."/>
            <person name="Tomsovsky M."/>
            <person name="Tulloss R.E."/>
            <person name="Uehling J."/>
            <person name="Grigoriev I.V."/>
            <person name="Vagvolgyi C."/>
            <person name="Papp T."/>
            <person name="Martin F.M."/>
            <person name="Miettinen O."/>
            <person name="Hibbett D.S."/>
            <person name="Nagy L.G."/>
        </authorList>
    </citation>
    <scope>NUCLEOTIDE SEQUENCE [LARGE SCALE GENOMIC DNA]</scope>
    <source>
        <strain evidence="1 2">CBS 962.96</strain>
    </source>
</reference>
<evidence type="ECO:0000313" key="2">
    <source>
        <dbReference type="Proteomes" id="UP000297245"/>
    </source>
</evidence>
<dbReference type="AlphaFoldDB" id="A0A4S8MJQ7"/>
<evidence type="ECO:0000313" key="1">
    <source>
        <dbReference type="EMBL" id="THV03023.1"/>
    </source>
</evidence>
<protein>
    <submittedName>
        <fullName evidence="1">Uncharacterized protein</fullName>
    </submittedName>
</protein>
<dbReference type="Proteomes" id="UP000297245">
    <property type="component" value="Unassembled WGS sequence"/>
</dbReference>
<organism evidence="1 2">
    <name type="scientific">Dendrothele bispora (strain CBS 962.96)</name>
    <dbReference type="NCBI Taxonomy" id="1314807"/>
    <lineage>
        <taxon>Eukaryota</taxon>
        <taxon>Fungi</taxon>
        <taxon>Dikarya</taxon>
        <taxon>Basidiomycota</taxon>
        <taxon>Agaricomycotina</taxon>
        <taxon>Agaricomycetes</taxon>
        <taxon>Agaricomycetidae</taxon>
        <taxon>Agaricales</taxon>
        <taxon>Agaricales incertae sedis</taxon>
        <taxon>Dendrothele</taxon>
    </lineage>
</organism>
<proteinExistence type="predicted"/>
<dbReference type="EMBL" id="ML179071">
    <property type="protein sequence ID" value="THV03023.1"/>
    <property type="molecule type" value="Genomic_DNA"/>
</dbReference>